<evidence type="ECO:0000313" key="8">
    <source>
        <dbReference type="Proteomes" id="UP000010301"/>
    </source>
</evidence>
<feature type="transmembrane region" description="Helical" evidence="5">
    <location>
        <begin position="280"/>
        <end position="298"/>
    </location>
</feature>
<feature type="transmembrane region" description="Helical" evidence="5">
    <location>
        <begin position="250"/>
        <end position="268"/>
    </location>
</feature>
<dbReference type="PANTHER" id="PTHR23542:SF1">
    <property type="entry name" value="MAJOR FACILITATOR SUPERFAMILY (MFS) PROFILE DOMAIN-CONTAINING PROTEIN"/>
    <property type="match status" value="1"/>
</dbReference>
<feature type="transmembrane region" description="Helical" evidence="5">
    <location>
        <begin position="370"/>
        <end position="391"/>
    </location>
</feature>
<keyword evidence="4 5" id="KW-0472">Membrane</keyword>
<keyword evidence="2 5" id="KW-0812">Transmembrane</keyword>
<evidence type="ECO:0000313" key="7">
    <source>
        <dbReference type="EMBL" id="EEH64356.1"/>
    </source>
</evidence>
<dbReference type="PROSITE" id="PS50850">
    <property type="entry name" value="MFS"/>
    <property type="match status" value="1"/>
</dbReference>
<dbReference type="EMBL" id="ACFG01000004">
    <property type="protein sequence ID" value="EEH64356.1"/>
    <property type="molecule type" value="Genomic_DNA"/>
</dbReference>
<organism evidence="7 8">
    <name type="scientific">Gleimia coleocanis DSM 15436</name>
    <dbReference type="NCBI Taxonomy" id="525245"/>
    <lineage>
        <taxon>Bacteria</taxon>
        <taxon>Bacillati</taxon>
        <taxon>Actinomycetota</taxon>
        <taxon>Actinomycetes</taxon>
        <taxon>Actinomycetales</taxon>
        <taxon>Actinomycetaceae</taxon>
        <taxon>Gleimia</taxon>
    </lineage>
</organism>
<feature type="transmembrane region" description="Helical" evidence="5">
    <location>
        <begin position="338"/>
        <end position="358"/>
    </location>
</feature>
<evidence type="ECO:0000256" key="3">
    <source>
        <dbReference type="ARBA" id="ARBA00022989"/>
    </source>
</evidence>
<dbReference type="RefSeq" id="WP_006547090.1">
    <property type="nucleotide sequence ID" value="NZ_DS999545.1"/>
</dbReference>
<dbReference type="STRING" id="525245.HMPREF0044_0093"/>
<dbReference type="HOGENOM" id="CLU_033532_0_1_11"/>
<dbReference type="Gene3D" id="1.20.1250.20">
    <property type="entry name" value="MFS general substrate transporter like domains"/>
    <property type="match status" value="1"/>
</dbReference>
<dbReference type="GO" id="GO:0022857">
    <property type="term" value="F:transmembrane transporter activity"/>
    <property type="evidence" value="ECO:0007669"/>
    <property type="project" value="InterPro"/>
</dbReference>
<keyword evidence="8" id="KW-1185">Reference proteome</keyword>
<dbReference type="Proteomes" id="UP000010301">
    <property type="component" value="Unassembled WGS sequence"/>
</dbReference>
<name>C0VY53_9ACTO</name>
<feature type="transmembrane region" description="Helical" evidence="5">
    <location>
        <begin position="21"/>
        <end position="42"/>
    </location>
</feature>
<dbReference type="OrthoDB" id="9180256at2"/>
<evidence type="ECO:0000256" key="4">
    <source>
        <dbReference type="ARBA" id="ARBA00023136"/>
    </source>
</evidence>
<keyword evidence="3 5" id="KW-1133">Transmembrane helix</keyword>
<proteinExistence type="predicted"/>
<feature type="transmembrane region" description="Helical" evidence="5">
    <location>
        <begin position="48"/>
        <end position="67"/>
    </location>
</feature>
<dbReference type="InterPro" id="IPR020846">
    <property type="entry name" value="MFS_dom"/>
</dbReference>
<feature type="transmembrane region" description="Helical" evidence="5">
    <location>
        <begin position="210"/>
        <end position="230"/>
    </location>
</feature>
<feature type="transmembrane region" description="Helical" evidence="5">
    <location>
        <begin position="304"/>
        <end position="326"/>
    </location>
</feature>
<evidence type="ECO:0000259" key="6">
    <source>
        <dbReference type="PROSITE" id="PS50850"/>
    </source>
</evidence>
<feature type="domain" description="Major facilitator superfamily (MFS) profile" evidence="6">
    <location>
        <begin position="215"/>
        <end position="401"/>
    </location>
</feature>
<protein>
    <submittedName>
        <fullName evidence="7">Transporter, major facilitator family protein</fullName>
    </submittedName>
</protein>
<dbReference type="eggNOG" id="COG2814">
    <property type="taxonomic scope" value="Bacteria"/>
</dbReference>
<feature type="transmembrane region" description="Helical" evidence="5">
    <location>
        <begin position="79"/>
        <end position="99"/>
    </location>
</feature>
<feature type="transmembrane region" description="Helical" evidence="5">
    <location>
        <begin position="171"/>
        <end position="189"/>
    </location>
</feature>
<dbReference type="GO" id="GO:0005886">
    <property type="term" value="C:plasma membrane"/>
    <property type="evidence" value="ECO:0007669"/>
    <property type="project" value="UniProtKB-SubCell"/>
</dbReference>
<accession>C0VY53</accession>
<dbReference type="InterPro" id="IPR011701">
    <property type="entry name" value="MFS"/>
</dbReference>
<evidence type="ECO:0000256" key="2">
    <source>
        <dbReference type="ARBA" id="ARBA00022692"/>
    </source>
</evidence>
<dbReference type="InterPro" id="IPR036259">
    <property type="entry name" value="MFS_trans_sf"/>
</dbReference>
<gene>
    <name evidence="7" type="ORF">HMPREF0044_0093</name>
</gene>
<comment type="caution">
    <text evidence="7">The sequence shown here is derived from an EMBL/GenBank/DDBJ whole genome shotgun (WGS) entry which is preliminary data.</text>
</comment>
<dbReference type="AlphaFoldDB" id="C0VY53"/>
<sequence>MLKNYSEILSIPGAWQFSVAGLIARFPMSIVGISQILMITALYDSYTLAGQVSASSIIAYAIFAPFLAKLVDRYGQAKVMGPALTICVSSLGALIFSALMHANPLWLYLFTSLAGASSGSLGALVRSRWTQVVQTPAQMHTAYAMESTIDEFVFVVGPVLATVLTTGVSPIAGLALAISFIVIGGSWFLSQKATEPPVSADHVEGPQPQVIMQPVIIALGAVYMCAGALFGSIDVSVVAFAEELGNVSTSGVLLGIFAGGSMVAGLLYGSRSWRFPLWKLFVGGVLALAVGATLITLATSNLTMGLIMFITGFSISPTMINVNTMVQRTVSERQLTEGLTWMSTFMNIGVSLGAALAGRFVDAVGATGGFNVTVVAAWTMVAITLLAIPVLRKASLATDVV</sequence>
<reference evidence="7 8" key="1">
    <citation type="submission" date="2009-01" db="EMBL/GenBank/DDBJ databases">
        <authorList>
            <person name="Qin X."/>
            <person name="Bachman B."/>
            <person name="Battles P."/>
            <person name="Bell A."/>
            <person name="Bess C."/>
            <person name="Bickham C."/>
            <person name="Chaboub L."/>
            <person name="Chen D."/>
            <person name="Coyle M."/>
            <person name="Deiros D.R."/>
            <person name="Dinh H."/>
            <person name="Forbes L."/>
            <person name="Fowler G."/>
            <person name="Francisco L."/>
            <person name="Fu Q."/>
            <person name="Gubbala S."/>
            <person name="Hale W."/>
            <person name="Han Y."/>
            <person name="Hemphill L."/>
            <person name="Highlander S.K."/>
            <person name="Hirani K."/>
            <person name="Hogues M."/>
            <person name="Jackson L."/>
            <person name="Jakkamsetti A."/>
            <person name="Javaid M."/>
            <person name="Jiang H."/>
            <person name="Korchina V."/>
            <person name="Kovar C."/>
            <person name="Lara F."/>
            <person name="Lee S."/>
            <person name="Mata R."/>
            <person name="Mathew T."/>
            <person name="Moen C."/>
            <person name="Morales K."/>
            <person name="Munidasa M."/>
            <person name="Nazareth L."/>
            <person name="Ngo R."/>
            <person name="Nguyen L."/>
            <person name="Okwuonu G."/>
            <person name="Ongeri F."/>
            <person name="Patil S."/>
            <person name="Petrosino J."/>
            <person name="Pham C."/>
            <person name="Pham P."/>
            <person name="Pu L.-L."/>
            <person name="Puazo M."/>
            <person name="Raj R."/>
            <person name="Reid J."/>
            <person name="Rouhana J."/>
            <person name="Saada N."/>
            <person name="Shang Y."/>
            <person name="Simmons D."/>
            <person name="Thornton R."/>
            <person name="Warren J."/>
            <person name="Weissenberger G."/>
            <person name="Zhang J."/>
            <person name="Zhang L."/>
            <person name="Zhou C."/>
            <person name="Zhu D."/>
            <person name="Muzny D."/>
            <person name="Worley K."/>
            <person name="Gibbs R."/>
        </authorList>
    </citation>
    <scope>NUCLEOTIDE SEQUENCE [LARGE SCALE GENOMIC DNA]</scope>
    <source>
        <strain evidence="7 8">DSM 15436</strain>
    </source>
</reference>
<comment type="subcellular location">
    <subcellularLocation>
        <location evidence="1">Cell membrane</location>
        <topology evidence="1">Multi-pass membrane protein</topology>
    </subcellularLocation>
</comment>
<dbReference type="Pfam" id="PF07690">
    <property type="entry name" value="MFS_1"/>
    <property type="match status" value="1"/>
</dbReference>
<evidence type="ECO:0000256" key="5">
    <source>
        <dbReference type="SAM" id="Phobius"/>
    </source>
</evidence>
<dbReference type="SUPFAM" id="SSF103473">
    <property type="entry name" value="MFS general substrate transporter"/>
    <property type="match status" value="1"/>
</dbReference>
<evidence type="ECO:0000256" key="1">
    <source>
        <dbReference type="ARBA" id="ARBA00004651"/>
    </source>
</evidence>
<dbReference type="PANTHER" id="PTHR23542">
    <property type="match status" value="1"/>
</dbReference>